<dbReference type="InterPro" id="IPR005225">
    <property type="entry name" value="Small_GTP-bd"/>
</dbReference>
<dbReference type="InterPro" id="IPR027417">
    <property type="entry name" value="P-loop_NTPase"/>
</dbReference>
<dbReference type="RefSeq" id="WP_307065828.1">
    <property type="nucleotide sequence ID" value="NZ_JAUSUP010000001.1"/>
</dbReference>
<sequence>MTKSNYTIGMAGHIDHGKSELTKALTGVETDRLKEEQERKISIELGYAPLYADQEYSLSIIDVPGHEKFIRQMIAGVSSVDHTLLIIAADEGVMPQTVEHIEILNYLEINHAYIVITKVDLVEEELLQLVKDDINHHIENTIFENVPIYCVDSVSRNGIDLLKTDLISTLKRMPEKDHSGFFRMPVDQAFHVHGIGTVVRGTIVKGSITEREQITIKPQEINSEAKSLQQFGQTASEARAGTRTAIALKGVDYHSVRRGDVLTTNNHEASKRIDIKLHISPNLTKAIKQRSPIKFHTGTSEIYGRLILFDRNEIQNANEEVYAQVELDQTVYATRHDYFILRRATPIETIGGGQIINAPAERHRFGTHTVKMLKQQSELSIDEAIIDYIDQKGVAKEKEMVNHLAIDPTDGHEILNTLYEQNKIYFINDLMMTSNWLEKYTQILSTELTNYHNHFPLRQGYPKAEFVQLLPVKAKVGKVIVDHLVDEKYFKQINNCIALPTFTPYIDIDLKDEVDQGLAKLKQDALHVEKFINYFPTVGQDTVVDLQQYLTTTDQVVQLSEELIVSHESFHNAVDQLRKETDDEFTLKEAKEVLSLSRKYLIPLLEKLDELELTKRLENARQWSK</sequence>
<keyword evidence="6" id="KW-0342">GTP-binding</keyword>
<dbReference type="InterPro" id="IPR015191">
    <property type="entry name" value="SelB_WHD4"/>
</dbReference>
<organism evidence="10 11">
    <name type="scientific">Alkalibacillus filiformis</name>
    <dbReference type="NCBI Taxonomy" id="200990"/>
    <lineage>
        <taxon>Bacteria</taxon>
        <taxon>Bacillati</taxon>
        <taxon>Bacillota</taxon>
        <taxon>Bacilli</taxon>
        <taxon>Bacillales</taxon>
        <taxon>Bacillaceae</taxon>
        <taxon>Alkalibacillus</taxon>
    </lineage>
</organism>
<dbReference type="Proteomes" id="UP001236723">
    <property type="component" value="Unassembled WGS sequence"/>
</dbReference>
<dbReference type="CDD" id="cd04171">
    <property type="entry name" value="SelB"/>
    <property type="match status" value="1"/>
</dbReference>
<dbReference type="InterPro" id="IPR000795">
    <property type="entry name" value="T_Tr_GTP-bd_dom"/>
</dbReference>
<evidence type="ECO:0000313" key="10">
    <source>
        <dbReference type="EMBL" id="MDQ0350723.1"/>
    </source>
</evidence>
<dbReference type="Pfam" id="PF09107">
    <property type="entry name" value="WHD_3rd_SelB"/>
    <property type="match status" value="1"/>
</dbReference>
<dbReference type="Pfam" id="PF09106">
    <property type="entry name" value="WHD_2nd_SelB"/>
    <property type="match status" value="1"/>
</dbReference>
<dbReference type="PANTHER" id="PTHR43721:SF22">
    <property type="entry name" value="ELONGATION FACTOR TU, MITOCHONDRIAL"/>
    <property type="match status" value="1"/>
</dbReference>
<dbReference type="Pfam" id="PF03144">
    <property type="entry name" value="GTP_EFTU_D2"/>
    <property type="match status" value="1"/>
</dbReference>
<accession>A0ABU0DQK3</accession>
<dbReference type="InterPro" id="IPR036388">
    <property type="entry name" value="WH-like_DNA-bd_sf"/>
</dbReference>
<comment type="function">
    <text evidence="7">Translation factor necessary for the incorporation of selenocysteine into proteins. It probably replaces EF-Tu for the insertion of selenocysteine directed by the UGA codon. SelB binds GTP and GDP.</text>
</comment>
<dbReference type="Pfam" id="PF00009">
    <property type="entry name" value="GTP_EFTU"/>
    <property type="match status" value="1"/>
</dbReference>
<dbReference type="PROSITE" id="PS51722">
    <property type="entry name" value="G_TR_2"/>
    <property type="match status" value="1"/>
</dbReference>
<dbReference type="PANTHER" id="PTHR43721">
    <property type="entry name" value="ELONGATION FACTOR TU-RELATED"/>
    <property type="match status" value="1"/>
</dbReference>
<feature type="domain" description="Tr-type G" evidence="9">
    <location>
        <begin position="3"/>
        <end position="175"/>
    </location>
</feature>
<dbReference type="GO" id="GO:0003746">
    <property type="term" value="F:translation elongation factor activity"/>
    <property type="evidence" value="ECO:0007669"/>
    <property type="project" value="UniProtKB-KW"/>
</dbReference>
<keyword evidence="5" id="KW-0648">Protein biosynthesis</keyword>
<dbReference type="Pfam" id="PF25461">
    <property type="entry name" value="Beta-barrel_SelB"/>
    <property type="match status" value="1"/>
</dbReference>
<gene>
    <name evidence="10" type="ORF">J2R98_000526</name>
</gene>
<dbReference type="InterPro" id="IPR057335">
    <property type="entry name" value="Beta-barrel_SelB"/>
</dbReference>
<keyword evidence="4" id="KW-0547">Nucleotide-binding</keyword>
<comment type="subcellular location">
    <subcellularLocation>
        <location evidence="1">Cytoplasm</location>
    </subcellularLocation>
</comment>
<evidence type="ECO:0000256" key="3">
    <source>
        <dbReference type="ARBA" id="ARBA00022490"/>
    </source>
</evidence>
<dbReference type="InterPro" id="IPR036390">
    <property type="entry name" value="WH_DNA-bd_sf"/>
</dbReference>
<evidence type="ECO:0000256" key="4">
    <source>
        <dbReference type="ARBA" id="ARBA00022741"/>
    </source>
</evidence>
<evidence type="ECO:0000256" key="2">
    <source>
        <dbReference type="ARBA" id="ARBA00015953"/>
    </source>
</evidence>
<proteinExistence type="predicted"/>
<dbReference type="PRINTS" id="PR00315">
    <property type="entry name" value="ELONGATNFCT"/>
</dbReference>
<dbReference type="InterPro" id="IPR015190">
    <property type="entry name" value="Elong_fac_SelB-wing-hlx_typ-2"/>
</dbReference>
<dbReference type="CDD" id="cd15491">
    <property type="entry name" value="selB_III"/>
    <property type="match status" value="1"/>
</dbReference>
<evidence type="ECO:0000256" key="6">
    <source>
        <dbReference type="ARBA" id="ARBA00023134"/>
    </source>
</evidence>
<dbReference type="InterPro" id="IPR004161">
    <property type="entry name" value="EFTu-like_2"/>
</dbReference>
<evidence type="ECO:0000256" key="5">
    <source>
        <dbReference type="ARBA" id="ARBA00022917"/>
    </source>
</evidence>
<evidence type="ECO:0000256" key="8">
    <source>
        <dbReference type="ARBA" id="ARBA00031615"/>
    </source>
</evidence>
<dbReference type="Gene3D" id="3.40.50.300">
    <property type="entry name" value="P-loop containing nucleotide triphosphate hydrolases"/>
    <property type="match status" value="1"/>
</dbReference>
<dbReference type="InterPro" id="IPR009001">
    <property type="entry name" value="Transl_elong_EF1A/Init_IF2_C"/>
</dbReference>
<protein>
    <recommendedName>
        <fullName evidence="2">Selenocysteine-specific elongation factor</fullName>
    </recommendedName>
    <alternativeName>
        <fullName evidence="8">SelB translation factor</fullName>
    </alternativeName>
</protein>
<dbReference type="Gene3D" id="1.10.10.10">
    <property type="entry name" value="Winged helix-like DNA-binding domain superfamily/Winged helix DNA-binding domain"/>
    <property type="match status" value="1"/>
</dbReference>
<dbReference type="NCBIfam" id="TIGR00231">
    <property type="entry name" value="small_GTP"/>
    <property type="match status" value="1"/>
</dbReference>
<dbReference type="SUPFAM" id="SSF50447">
    <property type="entry name" value="Translation proteins"/>
    <property type="match status" value="1"/>
</dbReference>
<keyword evidence="11" id="KW-1185">Reference proteome</keyword>
<dbReference type="SUPFAM" id="SSF50465">
    <property type="entry name" value="EF-Tu/eEF-1alpha/eIF2-gamma C-terminal domain"/>
    <property type="match status" value="1"/>
</dbReference>
<dbReference type="InterPro" id="IPR004535">
    <property type="entry name" value="Transl_elong_SelB"/>
</dbReference>
<keyword evidence="3" id="KW-0963">Cytoplasm</keyword>
<dbReference type="Gene3D" id="2.40.30.10">
    <property type="entry name" value="Translation factors"/>
    <property type="match status" value="1"/>
</dbReference>
<evidence type="ECO:0000313" key="11">
    <source>
        <dbReference type="Proteomes" id="UP001236723"/>
    </source>
</evidence>
<dbReference type="SUPFAM" id="SSF52540">
    <property type="entry name" value="P-loop containing nucleoside triphosphate hydrolases"/>
    <property type="match status" value="1"/>
</dbReference>
<dbReference type="NCBIfam" id="TIGR00475">
    <property type="entry name" value="selB"/>
    <property type="match status" value="1"/>
</dbReference>
<keyword evidence="10" id="KW-0251">Elongation factor</keyword>
<dbReference type="EMBL" id="JAUSUP010000001">
    <property type="protein sequence ID" value="MDQ0350723.1"/>
    <property type="molecule type" value="Genomic_DNA"/>
</dbReference>
<reference evidence="10 11" key="1">
    <citation type="submission" date="2023-07" db="EMBL/GenBank/DDBJ databases">
        <title>Genomic Encyclopedia of Type Strains, Phase IV (KMG-IV): sequencing the most valuable type-strain genomes for metagenomic binning, comparative biology and taxonomic classification.</title>
        <authorList>
            <person name="Goeker M."/>
        </authorList>
    </citation>
    <scope>NUCLEOTIDE SEQUENCE [LARGE SCALE GENOMIC DNA]</scope>
    <source>
        <strain evidence="10 11">DSM 15448</strain>
    </source>
</reference>
<dbReference type="InterPro" id="IPR050055">
    <property type="entry name" value="EF-Tu_GTPase"/>
</dbReference>
<dbReference type="SUPFAM" id="SSF46785">
    <property type="entry name" value="Winged helix' DNA-binding domain"/>
    <property type="match status" value="2"/>
</dbReference>
<evidence type="ECO:0000259" key="9">
    <source>
        <dbReference type="PROSITE" id="PS51722"/>
    </source>
</evidence>
<name>A0ABU0DQK3_9BACI</name>
<dbReference type="InterPro" id="IPR009000">
    <property type="entry name" value="Transl_B-barrel_sf"/>
</dbReference>
<evidence type="ECO:0000256" key="1">
    <source>
        <dbReference type="ARBA" id="ARBA00004496"/>
    </source>
</evidence>
<evidence type="ECO:0000256" key="7">
    <source>
        <dbReference type="ARBA" id="ARBA00025526"/>
    </source>
</evidence>
<dbReference type="Gene3D" id="1.10.10.2770">
    <property type="match status" value="1"/>
</dbReference>
<comment type="caution">
    <text evidence="10">The sequence shown here is derived from an EMBL/GenBank/DDBJ whole genome shotgun (WGS) entry which is preliminary data.</text>
</comment>